<organism evidence="1 2">
    <name type="scientific">Natranaeroarchaeum aerophilus</name>
    <dbReference type="NCBI Taxonomy" id="2917711"/>
    <lineage>
        <taxon>Archaea</taxon>
        <taxon>Methanobacteriati</taxon>
        <taxon>Methanobacteriota</taxon>
        <taxon>Stenosarchaea group</taxon>
        <taxon>Halobacteria</taxon>
        <taxon>Halobacteriales</taxon>
        <taxon>Natronoarchaeaceae</taxon>
        <taxon>Natranaeroarchaeum</taxon>
    </lineage>
</organism>
<accession>A0AAE3K3N7</accession>
<comment type="caution">
    <text evidence="1">The sequence shown here is derived from an EMBL/GenBank/DDBJ whole genome shotgun (WGS) entry which is preliminary data.</text>
</comment>
<proteinExistence type="predicted"/>
<dbReference type="RefSeq" id="WP_250594736.1">
    <property type="nucleotide sequence ID" value="NZ_JAKRVY010000001.1"/>
</dbReference>
<gene>
    <name evidence="1" type="ORF">AArcSt11_03705</name>
</gene>
<sequence length="83" mass="9687">MAAEISDRVREIAEARGLPESEVFEQALERGLEDLWEDLVLTQYLDDELDRKEAIERVGRTKVERADREREVIEEDVDWGLNA</sequence>
<keyword evidence="2" id="KW-1185">Reference proteome</keyword>
<dbReference type="AlphaFoldDB" id="A0AAE3K3N7"/>
<reference evidence="1 2" key="1">
    <citation type="journal article" date="2022" name="Syst. Appl. Microbiol.">
        <title>Natronocalculus amylovorans gen. nov., sp. nov., and Natranaeroarchaeum aerophilus sp. nov., dominant culturable amylolytic natronoarchaea from hypersaline soda lakes in southwestern Siberia.</title>
        <authorList>
            <person name="Sorokin D.Y."/>
            <person name="Elcheninov A.G."/>
            <person name="Khizhniak T.V."/>
            <person name="Koenen M."/>
            <person name="Bale N.J."/>
            <person name="Damste J.S.S."/>
            <person name="Kublanov I.V."/>
        </authorList>
    </citation>
    <scope>NUCLEOTIDE SEQUENCE [LARGE SCALE GENOMIC DNA]</scope>
    <source>
        <strain evidence="1 2">AArc-St1-1</strain>
    </source>
</reference>
<evidence type="ECO:0000313" key="2">
    <source>
        <dbReference type="Proteomes" id="UP001202674"/>
    </source>
</evidence>
<dbReference type="Proteomes" id="UP001202674">
    <property type="component" value="Unassembled WGS sequence"/>
</dbReference>
<evidence type="ECO:0008006" key="3">
    <source>
        <dbReference type="Google" id="ProtNLM"/>
    </source>
</evidence>
<name>A0AAE3K3N7_9EURY</name>
<evidence type="ECO:0000313" key="1">
    <source>
        <dbReference type="EMBL" id="MCL9812757.1"/>
    </source>
</evidence>
<protein>
    <recommendedName>
        <fullName evidence="3">Ribbon-helix-helix protein, CopG family</fullName>
    </recommendedName>
</protein>
<dbReference type="EMBL" id="JAKRVY010000001">
    <property type="protein sequence ID" value="MCL9812757.1"/>
    <property type="molecule type" value="Genomic_DNA"/>
</dbReference>